<dbReference type="Proteomes" id="UP000485058">
    <property type="component" value="Unassembled WGS sequence"/>
</dbReference>
<dbReference type="GO" id="GO:0003677">
    <property type="term" value="F:DNA binding"/>
    <property type="evidence" value="ECO:0007669"/>
    <property type="project" value="UniProtKB-UniRule"/>
</dbReference>
<dbReference type="InterPro" id="IPR009071">
    <property type="entry name" value="HMG_box_dom"/>
</dbReference>
<feature type="DNA-binding region" description="HMG box" evidence="1">
    <location>
        <begin position="58"/>
        <end position="123"/>
    </location>
</feature>
<evidence type="ECO:0000259" key="2">
    <source>
        <dbReference type="PROSITE" id="PS50118"/>
    </source>
</evidence>
<gene>
    <name evidence="3" type="ORF">HaLaN_11542</name>
</gene>
<dbReference type="PROSITE" id="PS50118">
    <property type="entry name" value="HMG_BOX_2"/>
    <property type="match status" value="1"/>
</dbReference>
<feature type="domain" description="HMG box" evidence="2">
    <location>
        <begin position="58"/>
        <end position="123"/>
    </location>
</feature>
<evidence type="ECO:0000256" key="1">
    <source>
        <dbReference type="PROSITE-ProRule" id="PRU00267"/>
    </source>
</evidence>
<comment type="caution">
    <text evidence="3">The sequence shown here is derived from an EMBL/GenBank/DDBJ whole genome shotgun (WGS) entry which is preliminary data.</text>
</comment>
<keyword evidence="4" id="KW-1185">Reference proteome</keyword>
<keyword evidence="1" id="KW-0539">Nucleus</keyword>
<sequence>MALGFGQTHLRAIATAAAKTAPKTAQTVAKPSAKVAKEIKSEAQPIKTVKAAEPEPKTKRSLSAVNLFIKENAARLKQEFGPLSIVVQGNVAWKKLNERDRQPYIEKAEMLKAVAKEQQLQLASKRPRSAYQAFLKDTVQSLKVADPTRPKHDIWVEAMQKWQKSKEVQK</sequence>
<dbReference type="Gene3D" id="1.10.30.10">
    <property type="entry name" value="High mobility group box domain"/>
    <property type="match status" value="1"/>
</dbReference>
<protein>
    <submittedName>
        <fullName evidence="3">HMG (High mobility group) box</fullName>
    </submittedName>
</protein>
<dbReference type="AlphaFoldDB" id="A0A699Z903"/>
<dbReference type="SUPFAM" id="SSF47095">
    <property type="entry name" value="HMG-box"/>
    <property type="match status" value="2"/>
</dbReference>
<dbReference type="GO" id="GO:0005634">
    <property type="term" value="C:nucleus"/>
    <property type="evidence" value="ECO:0007669"/>
    <property type="project" value="UniProtKB-UniRule"/>
</dbReference>
<evidence type="ECO:0000313" key="3">
    <source>
        <dbReference type="EMBL" id="GFH15334.1"/>
    </source>
</evidence>
<organism evidence="3 4">
    <name type="scientific">Haematococcus lacustris</name>
    <name type="common">Green alga</name>
    <name type="synonym">Haematococcus pluvialis</name>
    <dbReference type="NCBI Taxonomy" id="44745"/>
    <lineage>
        <taxon>Eukaryota</taxon>
        <taxon>Viridiplantae</taxon>
        <taxon>Chlorophyta</taxon>
        <taxon>core chlorophytes</taxon>
        <taxon>Chlorophyceae</taxon>
        <taxon>CS clade</taxon>
        <taxon>Chlamydomonadales</taxon>
        <taxon>Haematococcaceae</taxon>
        <taxon>Haematococcus</taxon>
    </lineage>
</organism>
<dbReference type="InterPro" id="IPR036910">
    <property type="entry name" value="HMG_box_dom_sf"/>
</dbReference>
<evidence type="ECO:0000313" key="4">
    <source>
        <dbReference type="Proteomes" id="UP000485058"/>
    </source>
</evidence>
<proteinExistence type="predicted"/>
<reference evidence="3 4" key="1">
    <citation type="submission" date="2020-02" db="EMBL/GenBank/DDBJ databases">
        <title>Draft genome sequence of Haematococcus lacustris strain NIES-144.</title>
        <authorList>
            <person name="Morimoto D."/>
            <person name="Nakagawa S."/>
            <person name="Yoshida T."/>
            <person name="Sawayama S."/>
        </authorList>
    </citation>
    <scope>NUCLEOTIDE SEQUENCE [LARGE SCALE GENOMIC DNA]</scope>
    <source>
        <strain evidence="3 4">NIES-144</strain>
    </source>
</reference>
<dbReference type="EMBL" id="BLLF01000837">
    <property type="protein sequence ID" value="GFH15334.1"/>
    <property type="molecule type" value="Genomic_DNA"/>
</dbReference>
<dbReference type="SMART" id="SM00398">
    <property type="entry name" value="HMG"/>
    <property type="match status" value="1"/>
</dbReference>
<dbReference type="Pfam" id="PF00505">
    <property type="entry name" value="HMG_box"/>
    <property type="match status" value="1"/>
</dbReference>
<keyword evidence="1" id="KW-0238">DNA-binding</keyword>
<accession>A0A699Z903</accession>
<name>A0A699Z903_HAELA</name>